<accession>A0A811BQB6</accession>
<evidence type="ECO:0000313" key="2">
    <source>
        <dbReference type="EMBL" id="BCU02982.1"/>
    </source>
</evidence>
<reference evidence="2" key="1">
    <citation type="submission" date="2021-04" db="EMBL/GenBank/DDBJ databases">
        <title>Draft Genome Sequence of Pandoravirus japonicus, Isolated from the Sabaishi River of Niigata, Japan.</title>
        <authorList>
            <person name="Hosokawa N."/>
            <person name="Takahashi H."/>
            <person name="Aoki K."/>
            <person name="Takemura M."/>
        </authorList>
    </citation>
    <scope>NUCLEOTIDE SEQUENCE</scope>
</reference>
<name>A0A811BQB6_9VIRU</name>
<protein>
    <submittedName>
        <fullName evidence="2">Uncharacterized protein</fullName>
    </submittedName>
</protein>
<sequence length="99" mass="10675">MATDAPSDMGCEPASLGPVLDGRLTDRQVEALRDELRAQWSGHPDVWGVHVGTDDQGRHFAGFDLGYGARPFPDRLPIAALGGFEVPLRTCVVGRIVAY</sequence>
<proteinExistence type="predicted"/>
<dbReference type="EMBL" id="LC625835">
    <property type="protein sequence ID" value="BCU02982.1"/>
    <property type="molecule type" value="Genomic_DNA"/>
</dbReference>
<dbReference type="Proteomes" id="UP001253637">
    <property type="component" value="Segment"/>
</dbReference>
<feature type="region of interest" description="Disordered" evidence="1">
    <location>
        <begin position="1"/>
        <end position="20"/>
    </location>
</feature>
<evidence type="ECO:0000313" key="3">
    <source>
        <dbReference type="Proteomes" id="UP001253637"/>
    </source>
</evidence>
<evidence type="ECO:0000256" key="1">
    <source>
        <dbReference type="SAM" id="MobiDB-lite"/>
    </source>
</evidence>
<organism evidence="2 3">
    <name type="scientific">Pandoravirus japonicus</name>
    <dbReference type="NCBI Taxonomy" id="2823154"/>
    <lineage>
        <taxon>Viruses</taxon>
        <taxon>Pandoravirus</taxon>
    </lineage>
</organism>